<organism evidence="2 3">
    <name type="scientific">Stieleria maiorica</name>
    <dbReference type="NCBI Taxonomy" id="2795974"/>
    <lineage>
        <taxon>Bacteria</taxon>
        <taxon>Pseudomonadati</taxon>
        <taxon>Planctomycetota</taxon>
        <taxon>Planctomycetia</taxon>
        <taxon>Pirellulales</taxon>
        <taxon>Pirellulaceae</taxon>
        <taxon>Stieleria</taxon>
    </lineage>
</organism>
<dbReference type="GO" id="GO:0006508">
    <property type="term" value="P:proteolysis"/>
    <property type="evidence" value="ECO:0007669"/>
    <property type="project" value="UniProtKB-KW"/>
</dbReference>
<reference evidence="2 3" key="1">
    <citation type="submission" date="2019-02" db="EMBL/GenBank/DDBJ databases">
        <title>Planctomycetal bacteria perform biofilm scaping via a novel small molecule.</title>
        <authorList>
            <person name="Jeske O."/>
            <person name="Boedeker C."/>
            <person name="Wiegand S."/>
            <person name="Breitling P."/>
            <person name="Kallscheuer N."/>
            <person name="Jogler M."/>
            <person name="Rohde M."/>
            <person name="Petersen J."/>
            <person name="Medema M.H."/>
            <person name="Surup F."/>
            <person name="Jogler C."/>
        </authorList>
    </citation>
    <scope>NUCLEOTIDE SEQUENCE [LARGE SCALE GENOMIC DNA]</scope>
    <source>
        <strain evidence="2 3">Mal15</strain>
    </source>
</reference>
<feature type="domain" description="Peptidase C1A papain C-terminal" evidence="1">
    <location>
        <begin position="39"/>
        <end position="250"/>
    </location>
</feature>
<dbReference type="InterPro" id="IPR000668">
    <property type="entry name" value="Peptidase_C1A_C"/>
</dbReference>
<dbReference type="AlphaFoldDB" id="A0A5B9MGN8"/>
<evidence type="ECO:0000259" key="1">
    <source>
        <dbReference type="Pfam" id="PF00112"/>
    </source>
</evidence>
<gene>
    <name evidence="2" type="ORF">Mal15_44090</name>
</gene>
<dbReference type="Pfam" id="PF00112">
    <property type="entry name" value="Peptidase_C1"/>
    <property type="match status" value="1"/>
</dbReference>
<accession>A0A5B9MGN8</accession>
<dbReference type="GO" id="GO:0008234">
    <property type="term" value="F:cysteine-type peptidase activity"/>
    <property type="evidence" value="ECO:0007669"/>
    <property type="project" value="InterPro"/>
</dbReference>
<proteinExistence type="predicted"/>
<dbReference type="Proteomes" id="UP000321353">
    <property type="component" value="Chromosome"/>
</dbReference>
<sequence length="296" mass="33014">MPLGFGWQPDLPDGRDHTYRDRSIRESLGRLQGSPDLPLPDQVDLRGDSEGEYFTEVDDQGPLNASTAFAVLALVEYFQRRVHARTFDASRLFLYQATCHRGSIPGRPLTDSGAPIRGTLKTLMRTGVPTESYWPYQVENFATEPSVFVCAGAQRPVNLCYFRLDEPNTNGARTWATVKSFLAAGFPVVFGFSVPASLTREANIPYRPELDGTRGGQTVVAVGYRSDHYGPDQDALLIRSSWGRQWGDNGNGWLPVAFLRNQLARDFWTLFSDDWIRTGELTRPVLGDTFASGSRL</sequence>
<protein>
    <submittedName>
        <fullName evidence="2">Papain family cysteine protease</fullName>
    </submittedName>
</protein>
<dbReference type="KEGG" id="smam:Mal15_44090"/>
<evidence type="ECO:0000313" key="3">
    <source>
        <dbReference type="Proteomes" id="UP000321353"/>
    </source>
</evidence>
<dbReference type="InterPro" id="IPR038765">
    <property type="entry name" value="Papain-like_cys_pep_sf"/>
</dbReference>
<dbReference type="SUPFAM" id="SSF54001">
    <property type="entry name" value="Cysteine proteinases"/>
    <property type="match status" value="1"/>
</dbReference>
<name>A0A5B9MGN8_9BACT</name>
<keyword evidence="2" id="KW-0378">Hydrolase</keyword>
<evidence type="ECO:0000313" key="2">
    <source>
        <dbReference type="EMBL" id="QEG00339.1"/>
    </source>
</evidence>
<dbReference type="CDD" id="cd02619">
    <property type="entry name" value="Peptidase_C1"/>
    <property type="match status" value="1"/>
</dbReference>
<dbReference type="Gene3D" id="3.90.70.10">
    <property type="entry name" value="Cysteine proteinases"/>
    <property type="match status" value="1"/>
</dbReference>
<keyword evidence="3" id="KW-1185">Reference proteome</keyword>
<dbReference type="EMBL" id="CP036264">
    <property type="protein sequence ID" value="QEG00339.1"/>
    <property type="molecule type" value="Genomic_DNA"/>
</dbReference>
<keyword evidence="2" id="KW-0645">Protease</keyword>